<keyword evidence="8" id="KW-0808">Transferase</keyword>
<keyword evidence="6" id="KW-0321">Glycogen metabolism</keyword>
<dbReference type="GO" id="GO:0003844">
    <property type="term" value="F:1,4-alpha-glucan branching enzyme activity"/>
    <property type="evidence" value="ECO:0007669"/>
    <property type="project" value="UniProtKB-UniRule"/>
</dbReference>
<evidence type="ECO:0000256" key="3">
    <source>
        <dbReference type="ARBA" id="ARBA00004964"/>
    </source>
</evidence>
<dbReference type="PIRSF" id="PIRSF000463">
    <property type="entry name" value="GlgB"/>
    <property type="match status" value="1"/>
</dbReference>
<evidence type="ECO:0000256" key="12">
    <source>
        <dbReference type="NCBIfam" id="TIGR01515"/>
    </source>
</evidence>
<dbReference type="Gene3D" id="3.20.20.80">
    <property type="entry name" value="Glycosidases"/>
    <property type="match status" value="1"/>
</dbReference>
<dbReference type="NCBIfam" id="TIGR01515">
    <property type="entry name" value="branching_enzym"/>
    <property type="match status" value="1"/>
</dbReference>
<dbReference type="SUPFAM" id="SSF51445">
    <property type="entry name" value="(Trans)glycosidases"/>
    <property type="match status" value="1"/>
</dbReference>
<feature type="domain" description="Glycosyl hydrolase family 13 catalytic" evidence="14">
    <location>
        <begin position="142"/>
        <end position="484"/>
    </location>
</feature>
<dbReference type="EMBL" id="AP023321">
    <property type="protein sequence ID" value="BCI60272.1"/>
    <property type="molecule type" value="Genomic_DNA"/>
</dbReference>
<accession>A0A7I8D3F2</accession>
<dbReference type="InterPro" id="IPR013783">
    <property type="entry name" value="Ig-like_fold"/>
</dbReference>
<evidence type="ECO:0000256" key="11">
    <source>
        <dbReference type="ARBA" id="ARBA00023277"/>
    </source>
</evidence>
<dbReference type="GO" id="GO:0005978">
    <property type="term" value="P:glycogen biosynthetic process"/>
    <property type="evidence" value="ECO:0007669"/>
    <property type="project" value="UniProtKB-UniRule"/>
</dbReference>
<name>A0A7I8D3F2_9FIRM</name>
<comment type="function">
    <text evidence="2">Catalyzes the formation of the alpha-1,6-glucosidic linkages in glycogen by scission of a 1,4-alpha-linked oligosaccharide from growing alpha-1,4-glucan chains and the subsequent attachment of the oligosaccharide to the alpha-1,6 position.</text>
</comment>
<reference evidence="16" key="1">
    <citation type="submission" date="2020-07" db="EMBL/GenBank/DDBJ databases">
        <title>Complete genome sequencing of Clostridia bacterium strain 12CBH8.</title>
        <authorList>
            <person name="Sakamoto M."/>
            <person name="Murakami T."/>
            <person name="Mori H."/>
        </authorList>
    </citation>
    <scope>NUCLEOTIDE SEQUENCE [LARGE SCALE GENOMIC DNA]</scope>
    <source>
        <strain evidence="16">12CBH8</strain>
    </source>
</reference>
<evidence type="ECO:0000256" key="5">
    <source>
        <dbReference type="ARBA" id="ARBA00012541"/>
    </source>
</evidence>
<gene>
    <name evidence="15" type="primary">glgB_2</name>
    <name evidence="15" type="ORF">C12CBH8_09110</name>
</gene>
<dbReference type="GO" id="GO:0004553">
    <property type="term" value="F:hydrolase activity, hydrolyzing O-glycosyl compounds"/>
    <property type="evidence" value="ECO:0007669"/>
    <property type="project" value="InterPro"/>
</dbReference>
<dbReference type="InterPro" id="IPR044143">
    <property type="entry name" value="GlgB_N_E_set_prok"/>
</dbReference>
<sequence>MDNRIVEDYLQGASLNAYDFFGAHLTREWDQDGACFSVYAPHASQVSLVGSFNDWQGAAMQRTPEGVWSLFVQGVREMELYKYRITTADGETYDRADPFAFYSERRPNTASVVFDIDGFPWEDQAWMNSREKNYTKPMNVYEMHLGSWRMQPGEGDERLPNYARIKSQLIPYLKEMGYTHVEFLPLTEYPFDGSWGYQVTGYFSATSRYGDPRQLMDLINCCHQNEIGVILDFVPVHFVRDFYALHQYDGSFLYESENEDQRYSQWGTALFDFSKPHVLSFMKSALHFWISYFHIDGIRYDAVSNLIYRHGEQHLGTNEPGIWFLKNVNYALQKKHPDVMLIAEDSSQYLKVTAPVEYGGLGFDYKWDLGWMHDTFDYLELPPSSRGEKHNLITFSMSYFYQEIFILPFSHDEVVHGKKTVIDKLYGTYEEKFAQLRSLYLYMFTHPGKKLNFMGNELAEFKEWDEDKELGWNVLEYDQHRNFHEYLKFLHHLYRKETALFAADYHSEGFEWLDVDNTEQSVYSYRRDDLNGQEVFVVINFSSKNYAHYDLPVREEGNYVELIHTDAEGFGGKGRCNSGVLRTACKDGKTLLRLKLAPYSALMVKKTDKTE</sequence>
<dbReference type="SUPFAM" id="SSF81296">
    <property type="entry name" value="E set domains"/>
    <property type="match status" value="1"/>
</dbReference>
<evidence type="ECO:0000313" key="16">
    <source>
        <dbReference type="Proteomes" id="UP000593890"/>
    </source>
</evidence>
<dbReference type="NCBIfam" id="NF008967">
    <property type="entry name" value="PRK12313.1"/>
    <property type="match status" value="1"/>
</dbReference>
<dbReference type="PANTHER" id="PTHR43651">
    <property type="entry name" value="1,4-ALPHA-GLUCAN-BRANCHING ENZYME"/>
    <property type="match status" value="1"/>
</dbReference>
<feature type="active site" description="Nucleophile" evidence="13">
    <location>
        <position position="301"/>
    </location>
</feature>
<dbReference type="InterPro" id="IPR004193">
    <property type="entry name" value="Glyco_hydro_13_N"/>
</dbReference>
<dbReference type="InterPro" id="IPR006407">
    <property type="entry name" value="GlgB"/>
</dbReference>
<dbReference type="KEGG" id="sman:C12CBH8_09110"/>
<evidence type="ECO:0000256" key="6">
    <source>
        <dbReference type="ARBA" id="ARBA00022600"/>
    </source>
</evidence>
<dbReference type="Pfam" id="PF00128">
    <property type="entry name" value="Alpha-amylase"/>
    <property type="match status" value="1"/>
</dbReference>
<evidence type="ECO:0000313" key="15">
    <source>
        <dbReference type="EMBL" id="BCI60272.1"/>
    </source>
</evidence>
<keyword evidence="7" id="KW-0328">Glycosyltransferase</keyword>
<evidence type="ECO:0000256" key="7">
    <source>
        <dbReference type="ARBA" id="ARBA00022676"/>
    </source>
</evidence>
<comment type="catalytic activity">
    <reaction evidence="1">
        <text>Transfers a segment of a (1-&gt;4)-alpha-D-glucan chain to a primary hydroxy group in a similar glucan chain.</text>
        <dbReference type="EC" id="2.4.1.18"/>
    </reaction>
</comment>
<proteinExistence type="inferred from homology"/>
<comment type="pathway">
    <text evidence="3">Glycan biosynthesis; glycogen biosynthesis.</text>
</comment>
<dbReference type="Gene3D" id="2.60.40.10">
    <property type="entry name" value="Immunoglobulins"/>
    <property type="match status" value="1"/>
</dbReference>
<keyword evidence="16" id="KW-1185">Reference proteome</keyword>
<feature type="active site" description="Proton donor" evidence="13">
    <location>
        <position position="344"/>
    </location>
</feature>
<dbReference type="RefSeq" id="WP_215533655.1">
    <property type="nucleotide sequence ID" value="NZ_AP023321.1"/>
</dbReference>
<dbReference type="UniPathway" id="UPA00164"/>
<keyword evidence="9" id="KW-0624">Polysaccharide degradation</keyword>
<keyword evidence="10" id="KW-0320">Glycogen biosynthesis</keyword>
<dbReference type="Proteomes" id="UP000593890">
    <property type="component" value="Chromosome"/>
</dbReference>
<evidence type="ECO:0000256" key="8">
    <source>
        <dbReference type="ARBA" id="ARBA00022679"/>
    </source>
</evidence>
<keyword evidence="11" id="KW-0119">Carbohydrate metabolism</keyword>
<organism evidence="15 16">
    <name type="scientific">Solibaculum mannosilyticum</name>
    <dbReference type="NCBI Taxonomy" id="2780922"/>
    <lineage>
        <taxon>Bacteria</taxon>
        <taxon>Bacillati</taxon>
        <taxon>Bacillota</taxon>
        <taxon>Clostridia</taxon>
        <taxon>Eubacteriales</taxon>
        <taxon>Oscillospiraceae</taxon>
        <taxon>Solibaculum</taxon>
    </lineage>
</organism>
<dbReference type="PANTHER" id="PTHR43651:SF3">
    <property type="entry name" value="1,4-ALPHA-GLUCAN-BRANCHING ENZYME"/>
    <property type="match status" value="1"/>
</dbReference>
<dbReference type="CDD" id="cd02855">
    <property type="entry name" value="E_set_GBE_prok_N"/>
    <property type="match status" value="1"/>
</dbReference>
<evidence type="ECO:0000256" key="2">
    <source>
        <dbReference type="ARBA" id="ARBA00002953"/>
    </source>
</evidence>
<dbReference type="Pfam" id="PF02806">
    <property type="entry name" value="Alpha-amylase_C"/>
    <property type="match status" value="1"/>
</dbReference>
<dbReference type="AlphaFoldDB" id="A0A7I8D3F2"/>
<comment type="similarity">
    <text evidence="4">Belongs to the glycosyl hydrolase 13 family. GlgB subfamily.</text>
</comment>
<dbReference type="EC" id="2.4.1.18" evidence="5 12"/>
<evidence type="ECO:0000259" key="14">
    <source>
        <dbReference type="SMART" id="SM00642"/>
    </source>
</evidence>
<keyword evidence="9" id="KW-0136">Cellulose degradation</keyword>
<evidence type="ECO:0000256" key="1">
    <source>
        <dbReference type="ARBA" id="ARBA00000826"/>
    </source>
</evidence>
<evidence type="ECO:0000256" key="13">
    <source>
        <dbReference type="PIRSR" id="PIRSR000463-1"/>
    </source>
</evidence>
<dbReference type="InterPro" id="IPR014756">
    <property type="entry name" value="Ig_E-set"/>
</dbReference>
<dbReference type="SUPFAM" id="SSF51011">
    <property type="entry name" value="Glycosyl hydrolase domain"/>
    <property type="match status" value="1"/>
</dbReference>
<dbReference type="CDD" id="cd11322">
    <property type="entry name" value="AmyAc_Glg_BE"/>
    <property type="match status" value="1"/>
</dbReference>
<evidence type="ECO:0000256" key="9">
    <source>
        <dbReference type="ARBA" id="ARBA00023001"/>
    </source>
</evidence>
<dbReference type="GO" id="GO:0043169">
    <property type="term" value="F:cation binding"/>
    <property type="evidence" value="ECO:0007669"/>
    <property type="project" value="InterPro"/>
</dbReference>
<dbReference type="Gene3D" id="2.60.40.1180">
    <property type="entry name" value="Golgi alpha-mannosidase II"/>
    <property type="match status" value="1"/>
</dbReference>
<dbReference type="InterPro" id="IPR013780">
    <property type="entry name" value="Glyco_hydro_b"/>
</dbReference>
<dbReference type="GO" id="GO:0005829">
    <property type="term" value="C:cytosol"/>
    <property type="evidence" value="ECO:0007669"/>
    <property type="project" value="TreeGrafter"/>
</dbReference>
<dbReference type="SMART" id="SM00642">
    <property type="entry name" value="Aamy"/>
    <property type="match status" value="1"/>
</dbReference>
<dbReference type="InterPro" id="IPR017853">
    <property type="entry name" value="GH"/>
</dbReference>
<dbReference type="Pfam" id="PF02922">
    <property type="entry name" value="CBM_48"/>
    <property type="match status" value="1"/>
</dbReference>
<protein>
    <recommendedName>
        <fullName evidence="5 12">1,4-alpha-glucan branching enzyme</fullName>
        <ecNumber evidence="5 12">2.4.1.18</ecNumber>
    </recommendedName>
</protein>
<dbReference type="InterPro" id="IPR006047">
    <property type="entry name" value="GH13_cat_dom"/>
</dbReference>
<dbReference type="InterPro" id="IPR006048">
    <property type="entry name" value="A-amylase/branching_C"/>
</dbReference>
<dbReference type="GO" id="GO:0030245">
    <property type="term" value="P:cellulose catabolic process"/>
    <property type="evidence" value="ECO:0007669"/>
    <property type="project" value="UniProtKB-KW"/>
</dbReference>
<dbReference type="InterPro" id="IPR037439">
    <property type="entry name" value="Branching_enzy"/>
</dbReference>
<evidence type="ECO:0000256" key="10">
    <source>
        <dbReference type="ARBA" id="ARBA00023056"/>
    </source>
</evidence>
<evidence type="ECO:0000256" key="4">
    <source>
        <dbReference type="ARBA" id="ARBA00009000"/>
    </source>
</evidence>